<feature type="chain" id="PRO_5007882565" description="SnoaL-like domain-containing protein" evidence="1">
    <location>
        <begin position="20"/>
        <end position="166"/>
    </location>
</feature>
<evidence type="ECO:0008006" key="4">
    <source>
        <dbReference type="Google" id="ProtNLM"/>
    </source>
</evidence>
<organism evidence="2 3">
    <name type="scientific">Pseudoalteromonas luteoviolacea NCIMB 1942</name>
    <dbReference type="NCBI Taxonomy" id="1365253"/>
    <lineage>
        <taxon>Bacteria</taxon>
        <taxon>Pseudomonadati</taxon>
        <taxon>Pseudomonadota</taxon>
        <taxon>Gammaproteobacteria</taxon>
        <taxon>Alteromonadales</taxon>
        <taxon>Pseudoalteromonadaceae</taxon>
        <taxon>Pseudoalteromonas</taxon>
    </lineage>
</organism>
<proteinExistence type="predicted"/>
<feature type="signal peptide" evidence="1">
    <location>
        <begin position="1"/>
        <end position="19"/>
    </location>
</feature>
<protein>
    <recommendedName>
        <fullName evidence="4">SnoaL-like domain-containing protein</fullName>
    </recommendedName>
</protein>
<dbReference type="Proteomes" id="UP000076587">
    <property type="component" value="Unassembled WGS sequence"/>
</dbReference>
<dbReference type="Gene3D" id="3.10.450.50">
    <property type="match status" value="1"/>
</dbReference>
<sequence length="166" mass="19780">MLRNLCLLTLLLFLSACNITPESERVFTLSEIAKRYVKTYQEREDFDEFLSYYDENVVLEDMLYGIRVNNKRAFGEFFNWAAGDFKILNNEPTFVLTQQVIDEQQRTIVLYGSFNPFVYNTIQFGPWRFTTLLKINEDGLIYYQQDWINYFPRSFINDANNLNIKP</sequence>
<keyword evidence="1" id="KW-0732">Signal</keyword>
<dbReference type="InterPro" id="IPR032710">
    <property type="entry name" value="NTF2-like_dom_sf"/>
</dbReference>
<comment type="caution">
    <text evidence="2">The sequence shown here is derived from an EMBL/GenBank/DDBJ whole genome shotgun (WGS) entry which is preliminary data.</text>
</comment>
<dbReference type="SUPFAM" id="SSF54427">
    <property type="entry name" value="NTF2-like"/>
    <property type="match status" value="1"/>
</dbReference>
<dbReference type="AlphaFoldDB" id="A0A166Y2T8"/>
<evidence type="ECO:0000313" key="3">
    <source>
        <dbReference type="Proteomes" id="UP000076587"/>
    </source>
</evidence>
<dbReference type="RefSeq" id="WP_063379174.1">
    <property type="nucleotide sequence ID" value="NZ_AUXT01000216.1"/>
</dbReference>
<dbReference type="EMBL" id="AUXT01000216">
    <property type="protein sequence ID" value="KZN41388.1"/>
    <property type="molecule type" value="Genomic_DNA"/>
</dbReference>
<name>A0A166Y2T8_9GAMM</name>
<evidence type="ECO:0000256" key="1">
    <source>
        <dbReference type="SAM" id="SignalP"/>
    </source>
</evidence>
<dbReference type="PROSITE" id="PS51257">
    <property type="entry name" value="PROKAR_LIPOPROTEIN"/>
    <property type="match status" value="1"/>
</dbReference>
<gene>
    <name evidence="2" type="ORF">N482_03555</name>
</gene>
<dbReference type="OrthoDB" id="1452216at2"/>
<evidence type="ECO:0000313" key="2">
    <source>
        <dbReference type="EMBL" id="KZN41388.1"/>
    </source>
</evidence>
<reference evidence="2 3" key="1">
    <citation type="submission" date="2013-07" db="EMBL/GenBank/DDBJ databases">
        <title>Comparative Genomic and Metabolomic Analysis of Twelve Strains of Pseudoalteromonas luteoviolacea.</title>
        <authorList>
            <person name="Vynne N.G."/>
            <person name="Mansson M."/>
            <person name="Gram L."/>
        </authorList>
    </citation>
    <scope>NUCLEOTIDE SEQUENCE [LARGE SCALE GENOMIC DNA]</scope>
    <source>
        <strain evidence="2 3">NCIMB 1942</strain>
    </source>
</reference>
<accession>A0A166Y2T8</accession>
<dbReference type="PATRIC" id="fig|1365253.3.peg.4922"/>